<dbReference type="EMBL" id="AP005247">
    <property type="protein sequence ID" value="BAC20867.1"/>
    <property type="molecule type" value="Genomic_DNA"/>
</dbReference>
<protein>
    <recommendedName>
        <fullName evidence="3">Retrotransposon protein, putative, Ty1-copia subclass</fullName>
    </recommendedName>
</protein>
<sequence>MDLELHYTGYPAVLEGYSSSNWFSDVDEIKAISGYVFTLGGAAITWRSCKQTILTRSTIEAELTALDTAAVEVEWLRDLLMDMLVVEIPGPAILMNCDNQMEFEKLWGYNIELHPNLADPFTKGL</sequence>
<organism evidence="1 2">
    <name type="scientific">Oryza sativa subsp. japonica</name>
    <name type="common">Rice</name>
    <dbReference type="NCBI Taxonomy" id="39947"/>
    <lineage>
        <taxon>Eukaryota</taxon>
        <taxon>Viridiplantae</taxon>
        <taxon>Streptophyta</taxon>
        <taxon>Embryophyta</taxon>
        <taxon>Tracheophyta</taxon>
        <taxon>Spermatophyta</taxon>
        <taxon>Magnoliopsida</taxon>
        <taxon>Liliopsida</taxon>
        <taxon>Poales</taxon>
        <taxon>Poaceae</taxon>
        <taxon>BOP clade</taxon>
        <taxon>Oryzoideae</taxon>
        <taxon>Oryzeae</taxon>
        <taxon>Oryzinae</taxon>
        <taxon>Oryza</taxon>
        <taxon>Oryza sativa</taxon>
    </lineage>
</organism>
<name>Q8H354_ORYSJ</name>
<accession>Q8H354</accession>
<proteinExistence type="predicted"/>
<dbReference type="Proteomes" id="UP000000763">
    <property type="component" value="Chromosome 7"/>
</dbReference>
<dbReference type="PANTHER" id="PTHR11439:SF440">
    <property type="entry name" value="INTEGRASE CATALYTIC DOMAIN-CONTAINING PROTEIN"/>
    <property type="match status" value="1"/>
</dbReference>
<gene>
    <name evidence="1" type="primary">OSJNBa0077F02.134</name>
</gene>
<reference evidence="2" key="1">
    <citation type="journal article" date="2005" name="Nature">
        <title>The map-based sequence of the rice genome.</title>
        <authorList>
            <consortium name="International rice genome sequencing project (IRGSP)"/>
            <person name="Matsumoto T."/>
            <person name="Wu J."/>
            <person name="Kanamori H."/>
            <person name="Katayose Y."/>
            <person name="Fujisawa M."/>
            <person name="Namiki N."/>
            <person name="Mizuno H."/>
            <person name="Yamamoto K."/>
            <person name="Antonio B.A."/>
            <person name="Baba T."/>
            <person name="Sakata K."/>
            <person name="Nagamura Y."/>
            <person name="Aoki H."/>
            <person name="Arikawa K."/>
            <person name="Arita K."/>
            <person name="Bito T."/>
            <person name="Chiden Y."/>
            <person name="Fujitsuka N."/>
            <person name="Fukunaka R."/>
            <person name="Hamada M."/>
            <person name="Harada C."/>
            <person name="Hayashi A."/>
            <person name="Hijishita S."/>
            <person name="Honda M."/>
            <person name="Hosokawa S."/>
            <person name="Ichikawa Y."/>
            <person name="Idonuma A."/>
            <person name="Iijima M."/>
            <person name="Ikeda M."/>
            <person name="Ikeno M."/>
            <person name="Ito K."/>
            <person name="Ito S."/>
            <person name="Ito T."/>
            <person name="Ito Y."/>
            <person name="Ito Y."/>
            <person name="Iwabuchi A."/>
            <person name="Kamiya K."/>
            <person name="Karasawa W."/>
            <person name="Kurita K."/>
            <person name="Katagiri S."/>
            <person name="Kikuta A."/>
            <person name="Kobayashi H."/>
            <person name="Kobayashi N."/>
            <person name="Machita K."/>
            <person name="Maehara T."/>
            <person name="Masukawa M."/>
            <person name="Mizubayashi T."/>
            <person name="Mukai Y."/>
            <person name="Nagasaki H."/>
            <person name="Nagata Y."/>
            <person name="Naito S."/>
            <person name="Nakashima M."/>
            <person name="Nakama Y."/>
            <person name="Nakamichi Y."/>
            <person name="Nakamura M."/>
            <person name="Meguro A."/>
            <person name="Negishi M."/>
            <person name="Ohta I."/>
            <person name="Ohta T."/>
            <person name="Okamoto M."/>
            <person name="Ono N."/>
            <person name="Saji S."/>
            <person name="Sakaguchi M."/>
            <person name="Sakai K."/>
            <person name="Shibata M."/>
            <person name="Shimokawa T."/>
            <person name="Song J."/>
            <person name="Takazaki Y."/>
            <person name="Terasawa K."/>
            <person name="Tsugane M."/>
            <person name="Tsuji K."/>
            <person name="Ueda S."/>
            <person name="Waki K."/>
            <person name="Yamagata H."/>
            <person name="Yamamoto M."/>
            <person name="Yamamoto S."/>
            <person name="Yamane H."/>
            <person name="Yoshiki S."/>
            <person name="Yoshihara R."/>
            <person name="Yukawa K."/>
            <person name="Zhong H."/>
            <person name="Yano M."/>
            <person name="Yuan Q."/>
            <person name="Ouyang S."/>
            <person name="Liu J."/>
            <person name="Jones K.M."/>
            <person name="Gansberger K."/>
            <person name="Moffat K."/>
            <person name="Hill J."/>
            <person name="Bera J."/>
            <person name="Fadrosh D."/>
            <person name="Jin S."/>
            <person name="Johri S."/>
            <person name="Kim M."/>
            <person name="Overton L."/>
            <person name="Reardon M."/>
            <person name="Tsitrin T."/>
            <person name="Vuong H."/>
            <person name="Weaver B."/>
            <person name="Ciecko A."/>
            <person name="Tallon L."/>
            <person name="Jackson J."/>
            <person name="Pai G."/>
            <person name="Aken S.V."/>
            <person name="Utterback T."/>
            <person name="Reidmuller S."/>
            <person name="Feldblyum T."/>
            <person name="Hsiao J."/>
            <person name="Zismann V."/>
            <person name="Iobst S."/>
            <person name="de Vazeille A.R."/>
            <person name="Buell C.R."/>
            <person name="Ying K."/>
            <person name="Li Y."/>
            <person name="Lu T."/>
            <person name="Huang Y."/>
            <person name="Zhao Q."/>
            <person name="Feng Q."/>
            <person name="Zhang L."/>
            <person name="Zhu J."/>
            <person name="Weng Q."/>
            <person name="Mu J."/>
            <person name="Lu Y."/>
            <person name="Fan D."/>
            <person name="Liu Y."/>
            <person name="Guan J."/>
            <person name="Zhang Y."/>
            <person name="Yu S."/>
            <person name="Liu X."/>
            <person name="Zhang Y."/>
            <person name="Hong G."/>
            <person name="Han B."/>
            <person name="Choisne N."/>
            <person name="Demange N."/>
            <person name="Orjeda G."/>
            <person name="Samain S."/>
            <person name="Cattolico L."/>
            <person name="Pelletier E."/>
            <person name="Couloux A."/>
            <person name="Segurens B."/>
            <person name="Wincker P."/>
            <person name="D'Hont A."/>
            <person name="Scarpelli C."/>
            <person name="Weissenbach J."/>
            <person name="Salanoubat M."/>
            <person name="Quetier F."/>
            <person name="Yu Y."/>
            <person name="Kim H.R."/>
            <person name="Rambo T."/>
            <person name="Currie J."/>
            <person name="Collura K."/>
            <person name="Luo M."/>
            <person name="Yang T."/>
            <person name="Ammiraju J.S.S."/>
            <person name="Engler F."/>
            <person name="Soderlund C."/>
            <person name="Wing R.A."/>
            <person name="Palmer L.E."/>
            <person name="de la Bastide M."/>
            <person name="Spiegel L."/>
            <person name="Nascimento L."/>
            <person name="Zutavern T."/>
            <person name="O'Shaughnessy A."/>
            <person name="Dike S."/>
            <person name="Dedhia N."/>
            <person name="Preston R."/>
            <person name="Balija V."/>
            <person name="McCombie W.R."/>
            <person name="Chow T."/>
            <person name="Chen H."/>
            <person name="Chung M."/>
            <person name="Chen C."/>
            <person name="Shaw J."/>
            <person name="Wu H."/>
            <person name="Hsiao K."/>
            <person name="Chao Y."/>
            <person name="Chu M."/>
            <person name="Cheng C."/>
            <person name="Hour A."/>
            <person name="Lee P."/>
            <person name="Lin S."/>
            <person name="Lin Y."/>
            <person name="Liou J."/>
            <person name="Liu S."/>
            <person name="Hsing Y."/>
            <person name="Raghuvanshi S."/>
            <person name="Mohanty A."/>
            <person name="Bharti A.K."/>
            <person name="Gaur A."/>
            <person name="Gupta V."/>
            <person name="Kumar D."/>
            <person name="Ravi V."/>
            <person name="Vij S."/>
            <person name="Kapur A."/>
            <person name="Khurana P."/>
            <person name="Khurana P."/>
            <person name="Khurana J.P."/>
            <person name="Tyagi A.K."/>
            <person name="Gaikwad K."/>
            <person name="Singh A."/>
            <person name="Dalal V."/>
            <person name="Srivastava S."/>
            <person name="Dixit A."/>
            <person name="Pal A.K."/>
            <person name="Ghazi I.A."/>
            <person name="Yadav M."/>
            <person name="Pandit A."/>
            <person name="Bhargava A."/>
            <person name="Sureshbabu K."/>
            <person name="Batra K."/>
            <person name="Sharma T.R."/>
            <person name="Mohapatra T."/>
            <person name="Singh N.K."/>
            <person name="Messing J."/>
            <person name="Nelson A.B."/>
            <person name="Fuks G."/>
            <person name="Kavchok S."/>
            <person name="Keizer G."/>
            <person name="Linton E."/>
            <person name="Llaca V."/>
            <person name="Song R."/>
            <person name="Tanyolac B."/>
            <person name="Young S."/>
            <person name="Ho-Il K."/>
            <person name="Hahn J.H."/>
            <person name="Sangsakoo G."/>
            <person name="Vanavichit A."/>
            <person name="de Mattos Luiz.A.T."/>
            <person name="Zimmer P.D."/>
            <person name="Malone G."/>
            <person name="Dellagostin O."/>
            <person name="de Oliveira A.C."/>
            <person name="Bevan M."/>
            <person name="Bancroft I."/>
            <person name="Minx P."/>
            <person name="Cordum H."/>
            <person name="Wilson R."/>
            <person name="Cheng Z."/>
            <person name="Jin W."/>
            <person name="Jiang J."/>
            <person name="Leong S.A."/>
            <person name="Iwama H."/>
            <person name="Gojobori T."/>
            <person name="Itoh T."/>
            <person name="Niimura Y."/>
            <person name="Fujii Y."/>
            <person name="Habara T."/>
            <person name="Sakai H."/>
            <person name="Sato Y."/>
            <person name="Wilson G."/>
            <person name="Kumar K."/>
            <person name="McCouch S."/>
            <person name="Juretic N."/>
            <person name="Hoen D."/>
            <person name="Wright S."/>
            <person name="Bruskiewich R."/>
            <person name="Bureau T."/>
            <person name="Miyao A."/>
            <person name="Hirochika H."/>
            <person name="Nishikawa T."/>
            <person name="Kadowaki K."/>
            <person name="Sugiura M."/>
            <person name="Burr B."/>
            <person name="Sasaki T."/>
        </authorList>
    </citation>
    <scope>NUCLEOTIDE SEQUENCE [LARGE SCALE GENOMIC DNA]</scope>
    <source>
        <strain evidence="2">cv. Nipponbare</strain>
    </source>
</reference>
<evidence type="ECO:0000313" key="2">
    <source>
        <dbReference type="Proteomes" id="UP000000763"/>
    </source>
</evidence>
<dbReference type="CDD" id="cd09272">
    <property type="entry name" value="RNase_HI_RT_Ty1"/>
    <property type="match status" value="1"/>
</dbReference>
<dbReference type="AlphaFoldDB" id="Q8H354"/>
<evidence type="ECO:0000313" key="1">
    <source>
        <dbReference type="EMBL" id="BAC20867.1"/>
    </source>
</evidence>
<reference evidence="2" key="2">
    <citation type="journal article" date="2008" name="Nucleic Acids Res.">
        <title>The rice annotation project database (RAP-DB): 2008 update.</title>
        <authorList>
            <consortium name="The rice annotation project (RAP)"/>
        </authorList>
    </citation>
    <scope>GENOME REANNOTATION</scope>
    <source>
        <strain evidence="2">cv. Nipponbare</strain>
    </source>
</reference>
<evidence type="ECO:0008006" key="3">
    <source>
        <dbReference type="Google" id="ProtNLM"/>
    </source>
</evidence>
<dbReference type="PANTHER" id="PTHR11439">
    <property type="entry name" value="GAG-POL-RELATED RETROTRANSPOSON"/>
    <property type="match status" value="1"/>
</dbReference>